<feature type="chain" id="PRO_5016313477" evidence="1">
    <location>
        <begin position="18"/>
        <end position="146"/>
    </location>
</feature>
<reference evidence="3" key="1">
    <citation type="submission" date="2018-05" db="EMBL/GenBank/DDBJ databases">
        <authorList>
            <person name="Nie L."/>
        </authorList>
    </citation>
    <scope>NUCLEOTIDE SEQUENCE [LARGE SCALE GENOMIC DNA]</scope>
    <source>
        <strain evidence="3">NL</strain>
    </source>
</reference>
<dbReference type="Proteomes" id="UP000248553">
    <property type="component" value="Unassembled WGS sequence"/>
</dbReference>
<dbReference type="RefSeq" id="WP_111476999.1">
    <property type="nucleotide sequence ID" value="NZ_QHKM01000001.1"/>
</dbReference>
<feature type="signal peptide" evidence="1">
    <location>
        <begin position="1"/>
        <end position="17"/>
    </location>
</feature>
<accession>A0A328BUB2</accession>
<dbReference type="Pfam" id="PF19453">
    <property type="entry name" value="DUF5991"/>
    <property type="match status" value="1"/>
</dbReference>
<gene>
    <name evidence="2" type="ORF">DLM85_05310</name>
</gene>
<evidence type="ECO:0000256" key="1">
    <source>
        <dbReference type="SAM" id="SignalP"/>
    </source>
</evidence>
<keyword evidence="3" id="KW-1185">Reference proteome</keyword>
<dbReference type="InterPro" id="IPR046033">
    <property type="entry name" value="DUF5991"/>
</dbReference>
<evidence type="ECO:0000313" key="3">
    <source>
        <dbReference type="Proteomes" id="UP000248553"/>
    </source>
</evidence>
<comment type="caution">
    <text evidence="2">The sequence shown here is derived from an EMBL/GenBank/DDBJ whole genome shotgun (WGS) entry which is preliminary data.</text>
</comment>
<dbReference type="EMBL" id="QHKM01000001">
    <property type="protein sequence ID" value="RAK70265.1"/>
    <property type="molecule type" value="Genomic_DNA"/>
</dbReference>
<name>A0A328BUB2_9BACT</name>
<evidence type="ECO:0000313" key="2">
    <source>
        <dbReference type="EMBL" id="RAK70265.1"/>
    </source>
</evidence>
<dbReference type="OrthoDB" id="879384at2"/>
<proteinExistence type="predicted"/>
<protein>
    <submittedName>
        <fullName evidence="2">Uncharacterized protein</fullName>
    </submittedName>
</protein>
<dbReference type="AlphaFoldDB" id="A0A328BUB2"/>
<organism evidence="2 3">
    <name type="scientific">Hymenobacter edaphi</name>
    <dbReference type="NCBI Taxonomy" id="2211146"/>
    <lineage>
        <taxon>Bacteria</taxon>
        <taxon>Pseudomonadati</taxon>
        <taxon>Bacteroidota</taxon>
        <taxon>Cytophagia</taxon>
        <taxon>Cytophagales</taxon>
        <taxon>Hymenobacteraceae</taxon>
        <taxon>Hymenobacter</taxon>
    </lineage>
</organism>
<sequence length="146" mass="15955">MTTLLLPLAAWSTLFFASPNAAGVANWAGAYLYEEEPVKALAGYSMAMTWKLGLQPQNGALGGQLSVEGQQTFMKLKVRATGTPTDAQVIFVQGLDGAGFQQLKSGDVLFRLHKDARTGRTLTYWGKLQPRLLETYKDGQVAFVRK</sequence>
<keyword evidence="1" id="KW-0732">Signal</keyword>